<dbReference type="Gene3D" id="3.40.50.1000">
    <property type="entry name" value="HAD superfamily/HAD-like"/>
    <property type="match status" value="1"/>
</dbReference>
<organism evidence="1 2">
    <name type="scientific">Granulosicoccus antarcticus IMCC3135</name>
    <dbReference type="NCBI Taxonomy" id="1192854"/>
    <lineage>
        <taxon>Bacteria</taxon>
        <taxon>Pseudomonadati</taxon>
        <taxon>Pseudomonadota</taxon>
        <taxon>Gammaproteobacteria</taxon>
        <taxon>Chromatiales</taxon>
        <taxon>Granulosicoccaceae</taxon>
        <taxon>Granulosicoccus</taxon>
    </lineage>
</organism>
<dbReference type="InterPro" id="IPR023198">
    <property type="entry name" value="PGP-like_dom2"/>
</dbReference>
<dbReference type="Gene3D" id="1.10.150.240">
    <property type="entry name" value="Putative phosphatase, domain 2"/>
    <property type="match status" value="1"/>
</dbReference>
<dbReference type="InterPro" id="IPR036412">
    <property type="entry name" value="HAD-like_sf"/>
</dbReference>
<dbReference type="InterPro" id="IPR041492">
    <property type="entry name" value="HAD_2"/>
</dbReference>
<reference evidence="1 2" key="1">
    <citation type="submission" date="2016-12" db="EMBL/GenBank/DDBJ databases">
        <authorList>
            <person name="Song W.-J."/>
            <person name="Kurnit D.M."/>
        </authorList>
    </citation>
    <scope>NUCLEOTIDE SEQUENCE [LARGE SCALE GENOMIC DNA]</scope>
    <source>
        <strain evidence="1 2">IMCC3135</strain>
    </source>
</reference>
<dbReference type="KEGG" id="gai:IMCC3135_11290"/>
<sequence length="234" mass="25477">MIDIAMKNPTVPDAALFDMDGLLIDTERLSLESFAQTCTEYSLGDQRALFLSLVGSNEASLMLILQRGIGDRVDVKGFRGHWAERYHVLITEGELLLKPGVPELLAWLALNRVKLAVATSSATSIATMKLTRTGIIHWFQEIVGGDTVRNSKPDPEIFLNAAAVVGADKTRTIVFEDSSNGVKAGVAAGFAVFQVPDLVEPTAELLLLQHRVCKSLHEVLDILKSGEFQFSGQV</sequence>
<dbReference type="PANTHER" id="PTHR18901">
    <property type="entry name" value="2-DEOXYGLUCOSE-6-PHOSPHATE PHOSPHATASE 2"/>
    <property type="match status" value="1"/>
</dbReference>
<evidence type="ECO:0000313" key="1">
    <source>
        <dbReference type="EMBL" id="ASJ72348.1"/>
    </source>
</evidence>
<dbReference type="AlphaFoldDB" id="A0A2Z2NRI2"/>
<dbReference type="RefSeq" id="WP_088917665.1">
    <property type="nucleotide sequence ID" value="NZ_CP018632.1"/>
</dbReference>
<dbReference type="SFLD" id="SFLDS00003">
    <property type="entry name" value="Haloacid_Dehalogenase"/>
    <property type="match status" value="1"/>
</dbReference>
<dbReference type="OrthoDB" id="9782449at2"/>
<dbReference type="GO" id="GO:0016787">
    <property type="term" value="F:hydrolase activity"/>
    <property type="evidence" value="ECO:0007669"/>
    <property type="project" value="UniProtKB-KW"/>
</dbReference>
<keyword evidence="1" id="KW-0378">Hydrolase</keyword>
<accession>A0A2Z2NRI2</accession>
<dbReference type="Proteomes" id="UP000250079">
    <property type="component" value="Chromosome"/>
</dbReference>
<protein>
    <submittedName>
        <fullName evidence="1">Phosphorylated carbohydrates phosphatase</fullName>
        <ecNumber evidence="1">3.1.3.-</ecNumber>
    </submittedName>
</protein>
<dbReference type="InterPro" id="IPR023214">
    <property type="entry name" value="HAD_sf"/>
</dbReference>
<name>A0A2Z2NRI2_9GAMM</name>
<keyword evidence="2" id="KW-1185">Reference proteome</keyword>
<dbReference type="EMBL" id="CP018632">
    <property type="protein sequence ID" value="ASJ72348.1"/>
    <property type="molecule type" value="Genomic_DNA"/>
</dbReference>
<dbReference type="EC" id="3.1.3.-" evidence="1"/>
<evidence type="ECO:0000313" key="2">
    <source>
        <dbReference type="Proteomes" id="UP000250079"/>
    </source>
</evidence>
<dbReference type="PANTHER" id="PTHR18901:SF38">
    <property type="entry name" value="PSEUDOURIDINE-5'-PHOSPHATASE"/>
    <property type="match status" value="1"/>
</dbReference>
<proteinExistence type="predicted"/>
<dbReference type="Pfam" id="PF13419">
    <property type="entry name" value="HAD_2"/>
    <property type="match status" value="1"/>
</dbReference>
<dbReference type="SFLD" id="SFLDG01129">
    <property type="entry name" value="C1.5:_HAD__Beta-PGM__Phosphata"/>
    <property type="match status" value="1"/>
</dbReference>
<dbReference type="SUPFAM" id="SSF56784">
    <property type="entry name" value="HAD-like"/>
    <property type="match status" value="1"/>
</dbReference>
<dbReference type="InterPro" id="IPR006439">
    <property type="entry name" value="HAD-SF_hydro_IA"/>
</dbReference>
<gene>
    <name evidence="1" type="ORF">IMCC3135_11290</name>
</gene>
<dbReference type="NCBIfam" id="TIGR01509">
    <property type="entry name" value="HAD-SF-IA-v3"/>
    <property type="match status" value="1"/>
</dbReference>
<dbReference type="CDD" id="cd07505">
    <property type="entry name" value="HAD_BPGM-like"/>
    <property type="match status" value="1"/>
</dbReference>